<feature type="transmembrane region" description="Helical" evidence="1">
    <location>
        <begin position="35"/>
        <end position="54"/>
    </location>
</feature>
<dbReference type="EMBL" id="BAEO01000069">
    <property type="protein sequence ID" value="GAC22191.1"/>
    <property type="molecule type" value="Genomic_DNA"/>
</dbReference>
<protein>
    <recommendedName>
        <fullName evidence="4">F1/F0 ATPase, subunit 2</fullName>
    </recommendedName>
</protein>
<dbReference type="Proteomes" id="UP000006327">
    <property type="component" value="Unassembled WGS sequence"/>
</dbReference>
<dbReference type="RefSeq" id="WP_007625852.1">
    <property type="nucleotide sequence ID" value="NZ_BAEO01000069.1"/>
</dbReference>
<evidence type="ECO:0008006" key="4">
    <source>
        <dbReference type="Google" id="ProtNLM"/>
    </source>
</evidence>
<accession>K6YDZ5</accession>
<evidence type="ECO:0000256" key="1">
    <source>
        <dbReference type="SAM" id="Phobius"/>
    </source>
</evidence>
<gene>
    <name evidence="2" type="ORF">GARC_5256</name>
</gene>
<evidence type="ECO:0000313" key="2">
    <source>
        <dbReference type="EMBL" id="GAC22191.1"/>
    </source>
</evidence>
<dbReference type="AlphaFoldDB" id="K6YDZ5"/>
<keyword evidence="1" id="KW-0812">Transmembrane</keyword>
<keyword evidence="1" id="KW-1133">Transmembrane helix</keyword>
<dbReference type="eggNOG" id="ENOG50331H5">
    <property type="taxonomic scope" value="Bacteria"/>
</dbReference>
<feature type="transmembrane region" description="Helical" evidence="1">
    <location>
        <begin position="6"/>
        <end position="23"/>
    </location>
</feature>
<comment type="caution">
    <text evidence="2">The sequence shown here is derived from an EMBL/GenBank/DDBJ whole genome shotgun (WGS) entry which is preliminary data.</text>
</comment>
<dbReference type="OrthoDB" id="467414at2"/>
<feature type="transmembrane region" description="Helical" evidence="1">
    <location>
        <begin position="66"/>
        <end position="83"/>
    </location>
</feature>
<keyword evidence="3" id="KW-1185">Reference proteome</keyword>
<reference evidence="2 3" key="1">
    <citation type="journal article" date="2017" name="Antonie Van Leeuwenhoek">
        <title>Rhizobium rhizosphaerae sp. nov., a novel species isolated from rice rhizosphere.</title>
        <authorList>
            <person name="Zhao J.J."/>
            <person name="Zhang J."/>
            <person name="Zhang R.J."/>
            <person name="Zhang C.W."/>
            <person name="Yin H.Q."/>
            <person name="Zhang X.X."/>
        </authorList>
    </citation>
    <scope>NUCLEOTIDE SEQUENCE [LARGE SCALE GENOMIC DNA]</scope>
    <source>
        <strain evidence="2 3">BSs20135</strain>
    </source>
</reference>
<dbReference type="InterPro" id="IPR017581">
    <property type="entry name" value="AtpR-like"/>
</dbReference>
<sequence>MSFLLVWCIGLGLGGMFFGGLWWTVSKGVLSANPALYVLTSLLLRMGLALSGFYLVLTSDLGEPSWQLLLLCLFGFLTARLLITRCTRVASVKAIKAPKESPHAP</sequence>
<dbReference type="STRING" id="493475.GARC_5256"/>
<name>K6YDZ5_9ALTE</name>
<evidence type="ECO:0000313" key="3">
    <source>
        <dbReference type="Proteomes" id="UP000006327"/>
    </source>
</evidence>
<organism evidence="2 3">
    <name type="scientific">Paraglaciecola arctica BSs20135</name>
    <dbReference type="NCBI Taxonomy" id="493475"/>
    <lineage>
        <taxon>Bacteria</taxon>
        <taxon>Pseudomonadati</taxon>
        <taxon>Pseudomonadota</taxon>
        <taxon>Gammaproteobacteria</taxon>
        <taxon>Alteromonadales</taxon>
        <taxon>Alteromonadaceae</taxon>
        <taxon>Paraglaciecola</taxon>
    </lineage>
</organism>
<proteinExistence type="predicted"/>
<dbReference type="NCBIfam" id="TIGR03165">
    <property type="entry name" value="F1F0_chp_2"/>
    <property type="match status" value="1"/>
</dbReference>
<keyword evidence="1" id="KW-0472">Membrane</keyword>
<dbReference type="Pfam" id="PF12966">
    <property type="entry name" value="AtpR"/>
    <property type="match status" value="1"/>
</dbReference>